<dbReference type="PANTHER" id="PTHR36838:SF3">
    <property type="entry name" value="TRANSPORTER AUXIN EFFLUX CARRIER EC FAMILY"/>
    <property type="match status" value="1"/>
</dbReference>
<keyword evidence="3" id="KW-1003">Cell membrane</keyword>
<comment type="subcellular location">
    <subcellularLocation>
        <location evidence="1">Membrane</location>
        <topology evidence="1">Multi-pass membrane protein</topology>
    </subcellularLocation>
</comment>
<feature type="transmembrane region" description="Helical" evidence="7">
    <location>
        <begin position="127"/>
        <end position="148"/>
    </location>
</feature>
<accession>A0A0P1EPD6</accession>
<evidence type="ECO:0000256" key="6">
    <source>
        <dbReference type="ARBA" id="ARBA00023136"/>
    </source>
</evidence>
<evidence type="ECO:0000256" key="1">
    <source>
        <dbReference type="ARBA" id="ARBA00004141"/>
    </source>
</evidence>
<evidence type="ECO:0000313" key="9">
    <source>
        <dbReference type="Proteomes" id="UP000054823"/>
    </source>
</evidence>
<feature type="transmembrane region" description="Helical" evidence="7">
    <location>
        <begin position="259"/>
        <end position="276"/>
    </location>
</feature>
<evidence type="ECO:0000256" key="3">
    <source>
        <dbReference type="ARBA" id="ARBA00022475"/>
    </source>
</evidence>
<evidence type="ECO:0000256" key="4">
    <source>
        <dbReference type="ARBA" id="ARBA00022692"/>
    </source>
</evidence>
<gene>
    <name evidence="8" type="ORF">SHM7688_01613</name>
</gene>
<evidence type="ECO:0000256" key="5">
    <source>
        <dbReference type="ARBA" id="ARBA00022989"/>
    </source>
</evidence>
<dbReference type="GO" id="GO:0016020">
    <property type="term" value="C:membrane"/>
    <property type="evidence" value="ECO:0007669"/>
    <property type="project" value="UniProtKB-SubCell"/>
</dbReference>
<feature type="transmembrane region" description="Helical" evidence="7">
    <location>
        <begin position="196"/>
        <end position="216"/>
    </location>
</feature>
<dbReference type="STRING" id="321267.SHM7688_01613"/>
<dbReference type="Proteomes" id="UP000054823">
    <property type="component" value="Unassembled WGS sequence"/>
</dbReference>
<proteinExistence type="predicted"/>
<evidence type="ECO:0000256" key="2">
    <source>
        <dbReference type="ARBA" id="ARBA00022448"/>
    </source>
</evidence>
<dbReference type="InterPro" id="IPR004776">
    <property type="entry name" value="Mem_transp_PIN-like"/>
</dbReference>
<feature type="transmembrane region" description="Helical" evidence="7">
    <location>
        <begin position="160"/>
        <end position="184"/>
    </location>
</feature>
<dbReference type="EMBL" id="CYPW01000015">
    <property type="protein sequence ID" value="CUH52171.1"/>
    <property type="molecule type" value="Genomic_DNA"/>
</dbReference>
<feature type="transmembrane region" description="Helical" evidence="7">
    <location>
        <begin position="65"/>
        <end position="88"/>
    </location>
</feature>
<reference evidence="8 9" key="1">
    <citation type="submission" date="2015-09" db="EMBL/GenBank/DDBJ databases">
        <authorList>
            <consortium name="Swine Surveillance"/>
        </authorList>
    </citation>
    <scope>NUCLEOTIDE SEQUENCE [LARGE SCALE GENOMIC DNA]</scope>
    <source>
        <strain evidence="8 9">CECT 7688</strain>
    </source>
</reference>
<dbReference type="GO" id="GO:0055085">
    <property type="term" value="P:transmembrane transport"/>
    <property type="evidence" value="ECO:0007669"/>
    <property type="project" value="InterPro"/>
</dbReference>
<dbReference type="RefSeq" id="WP_058239401.1">
    <property type="nucleotide sequence ID" value="NZ_CYPW01000015.1"/>
</dbReference>
<dbReference type="AlphaFoldDB" id="A0A0P1EPD6"/>
<feature type="transmembrane region" description="Helical" evidence="7">
    <location>
        <begin position="228"/>
        <end position="247"/>
    </location>
</feature>
<sequence length="309" mass="32941">MQTLISVIMPVFILIGFGYLAAWRGYFSPTNVDGLMRFATNFAVPVLLFRAISNLDLAAEYNMSMMGSFYGAAFLCFGTGLIGARFLFGRDWEDATAIGFVCLFSNSLLLGLAIMERAYGTDSLTGNYAIISIHAPFCYGLGITTMEVMRARRTAQSRVLLTVLKAMFSNALILGIGLGFAVNLGGVPVPESAMHAVNLLASAALPAALFGMGGVLYRYRPEGDMRTILFCCAVSLGLHPALTYGFGSINGIATESLRSAVVTASMAPGINAYLFANMYGRGMRVAASTVLIGTAFSVVSVWLWLGALP</sequence>
<organism evidence="8 9">
    <name type="scientific">Shimia marina</name>
    <dbReference type="NCBI Taxonomy" id="321267"/>
    <lineage>
        <taxon>Bacteria</taxon>
        <taxon>Pseudomonadati</taxon>
        <taxon>Pseudomonadota</taxon>
        <taxon>Alphaproteobacteria</taxon>
        <taxon>Rhodobacterales</taxon>
        <taxon>Roseobacteraceae</taxon>
    </lineage>
</organism>
<keyword evidence="9" id="KW-1185">Reference proteome</keyword>
<dbReference type="PANTHER" id="PTHR36838">
    <property type="entry name" value="AUXIN EFFLUX CARRIER FAMILY PROTEIN"/>
    <property type="match status" value="1"/>
</dbReference>
<name>A0A0P1EPD6_9RHOB</name>
<evidence type="ECO:0000313" key="8">
    <source>
        <dbReference type="EMBL" id="CUH52171.1"/>
    </source>
</evidence>
<dbReference type="OrthoDB" id="9810457at2"/>
<keyword evidence="5 7" id="KW-1133">Transmembrane helix</keyword>
<keyword evidence="2" id="KW-0813">Transport</keyword>
<evidence type="ECO:0000256" key="7">
    <source>
        <dbReference type="SAM" id="Phobius"/>
    </source>
</evidence>
<feature type="transmembrane region" description="Helical" evidence="7">
    <location>
        <begin position="285"/>
        <end position="305"/>
    </location>
</feature>
<feature type="transmembrane region" description="Helical" evidence="7">
    <location>
        <begin position="6"/>
        <end position="23"/>
    </location>
</feature>
<dbReference type="Pfam" id="PF03547">
    <property type="entry name" value="Mem_trans"/>
    <property type="match status" value="1"/>
</dbReference>
<keyword evidence="4 7" id="KW-0812">Transmembrane</keyword>
<feature type="transmembrane region" description="Helical" evidence="7">
    <location>
        <begin position="95"/>
        <end position="115"/>
    </location>
</feature>
<protein>
    <submittedName>
        <fullName evidence="8">Auxin efflux carrier</fullName>
    </submittedName>
</protein>
<keyword evidence="6 7" id="KW-0472">Membrane</keyword>